<feature type="region of interest" description="Disordered" evidence="7">
    <location>
        <begin position="27"/>
        <end position="47"/>
    </location>
</feature>
<gene>
    <name evidence="9" type="ORF">FGG08_002149</name>
</gene>
<feature type="DNA-binding region" description="Fork-head" evidence="6">
    <location>
        <begin position="266"/>
        <end position="356"/>
    </location>
</feature>
<evidence type="ECO:0000256" key="4">
    <source>
        <dbReference type="ARBA" id="ARBA00023163"/>
    </source>
</evidence>
<accession>A0A9P8I5D9</accession>
<dbReference type="PROSITE" id="PS50039">
    <property type="entry name" value="FORK_HEAD_3"/>
    <property type="match status" value="1"/>
</dbReference>
<feature type="compositionally biased region" description="Polar residues" evidence="7">
    <location>
        <begin position="366"/>
        <end position="379"/>
    </location>
</feature>
<feature type="domain" description="Fork-head" evidence="8">
    <location>
        <begin position="266"/>
        <end position="356"/>
    </location>
</feature>
<keyword evidence="3 6" id="KW-0238">DNA-binding</keyword>
<dbReference type="OrthoDB" id="5954824at2759"/>
<feature type="compositionally biased region" description="Basic residues" evidence="7">
    <location>
        <begin position="380"/>
        <end position="396"/>
    </location>
</feature>
<dbReference type="Gene3D" id="1.10.10.10">
    <property type="entry name" value="Winged helix-like DNA-binding domain superfamily/Winged helix DNA-binding domain"/>
    <property type="match status" value="1"/>
</dbReference>
<keyword evidence="10" id="KW-1185">Reference proteome</keyword>
<name>A0A9P8I5D9_9PEZI</name>
<dbReference type="AlphaFoldDB" id="A0A9P8I5D9"/>
<dbReference type="PANTHER" id="PTHR45881">
    <property type="entry name" value="CHECKPOINT SUPPRESSOR 1-LIKE, ISOFORM A-RELATED"/>
    <property type="match status" value="1"/>
</dbReference>
<feature type="region of interest" description="Disordered" evidence="7">
    <location>
        <begin position="219"/>
        <end position="261"/>
    </location>
</feature>
<comment type="subcellular location">
    <subcellularLocation>
        <location evidence="1 6">Nucleus</location>
    </subcellularLocation>
</comment>
<evidence type="ECO:0000256" key="7">
    <source>
        <dbReference type="SAM" id="MobiDB-lite"/>
    </source>
</evidence>
<feature type="region of interest" description="Disordered" evidence="7">
    <location>
        <begin position="358"/>
        <end position="467"/>
    </location>
</feature>
<keyword evidence="4" id="KW-0804">Transcription</keyword>
<proteinExistence type="predicted"/>
<comment type="caution">
    <text evidence="9">The sequence shown here is derived from an EMBL/GenBank/DDBJ whole genome shotgun (WGS) entry which is preliminary data.</text>
</comment>
<dbReference type="PROSITE" id="PS00658">
    <property type="entry name" value="FORK_HEAD_2"/>
    <property type="match status" value="1"/>
</dbReference>
<dbReference type="EMBL" id="JAGHQL010000030">
    <property type="protein sequence ID" value="KAH0543588.1"/>
    <property type="molecule type" value="Genomic_DNA"/>
</dbReference>
<dbReference type="SMART" id="SM00339">
    <property type="entry name" value="FH"/>
    <property type="match status" value="1"/>
</dbReference>
<dbReference type="InterPro" id="IPR030456">
    <property type="entry name" value="TF_fork_head_CS_2"/>
</dbReference>
<dbReference type="PANTHER" id="PTHR45881:SF5">
    <property type="entry name" value="FORK-HEAD DOMAIN-CONTAINING PROTEIN"/>
    <property type="match status" value="1"/>
</dbReference>
<dbReference type="GO" id="GO:0005634">
    <property type="term" value="C:nucleus"/>
    <property type="evidence" value="ECO:0007669"/>
    <property type="project" value="UniProtKB-SubCell"/>
</dbReference>
<feature type="compositionally biased region" description="Polar residues" evidence="7">
    <location>
        <begin position="491"/>
        <end position="521"/>
    </location>
</feature>
<keyword evidence="2" id="KW-0805">Transcription regulation</keyword>
<dbReference type="SUPFAM" id="SSF46785">
    <property type="entry name" value="Winged helix' DNA-binding domain"/>
    <property type="match status" value="1"/>
</dbReference>
<keyword evidence="5 6" id="KW-0539">Nucleus</keyword>
<sequence>MESPAQHRFEDTAIGFDYMCSHFRRRPSSAPSPASNDQPRMSISSIVNPSSATLVGSEFDTTSGFEQSSTQMAEPASLWPSYSGLCDYYNNPNYQTSQEFLNAHCDANIDYSFQGRMANGSSYDYSFPNDYGMEAISLTCPRSYQPEFGMVLPMETVVPSTEAYPPSSYLMDPQKHQSYMAISSRSIEGGGLLAEQDQETFNRLQIGYGSRDGLYSCASPAPSSHVGKPEVQISPSDGKDRASEDCDPLSAVGDDVDGEDGGNQPYAQLIYKALMSTPEHKMVLNEIYDWFRNTFEKFNKAKGKGWQNSIRHNLSMNGAFTKVEKSDDSAKGFIWVLEPSAIREGVKSTTRYRKVTTNKKIGKSETPVTPQRQASSATRRTGKSTKKIWKSNKIRKSEKATTAASPSMDLQRASRAQNTRVCSPPTLTECDPPTWTYYDGPPITTHTTAPQQQQQQQQQRPHIKRERPPFLFQDIVGVSTPYSGEPFFCDPSSNTSGAVSEYSSSNNNDPLTNSFFSSQEM</sequence>
<dbReference type="GO" id="GO:0000981">
    <property type="term" value="F:DNA-binding transcription factor activity, RNA polymerase II-specific"/>
    <property type="evidence" value="ECO:0007669"/>
    <property type="project" value="TreeGrafter"/>
</dbReference>
<protein>
    <recommendedName>
        <fullName evidence="8">Fork-head domain-containing protein</fullName>
    </recommendedName>
</protein>
<evidence type="ECO:0000256" key="2">
    <source>
        <dbReference type="ARBA" id="ARBA00023015"/>
    </source>
</evidence>
<evidence type="ECO:0000259" key="8">
    <source>
        <dbReference type="PROSITE" id="PS50039"/>
    </source>
</evidence>
<evidence type="ECO:0000256" key="6">
    <source>
        <dbReference type="PROSITE-ProRule" id="PRU00089"/>
    </source>
</evidence>
<feature type="region of interest" description="Disordered" evidence="7">
    <location>
        <begin position="488"/>
        <end position="521"/>
    </location>
</feature>
<dbReference type="CDD" id="cd00059">
    <property type="entry name" value="FH_FOX"/>
    <property type="match status" value="1"/>
</dbReference>
<dbReference type="InterPro" id="IPR036388">
    <property type="entry name" value="WH-like_DNA-bd_sf"/>
</dbReference>
<evidence type="ECO:0000313" key="10">
    <source>
        <dbReference type="Proteomes" id="UP000698800"/>
    </source>
</evidence>
<evidence type="ECO:0000256" key="1">
    <source>
        <dbReference type="ARBA" id="ARBA00004123"/>
    </source>
</evidence>
<organism evidence="9 10">
    <name type="scientific">Glutinoglossum americanum</name>
    <dbReference type="NCBI Taxonomy" id="1670608"/>
    <lineage>
        <taxon>Eukaryota</taxon>
        <taxon>Fungi</taxon>
        <taxon>Dikarya</taxon>
        <taxon>Ascomycota</taxon>
        <taxon>Pezizomycotina</taxon>
        <taxon>Geoglossomycetes</taxon>
        <taxon>Geoglossales</taxon>
        <taxon>Geoglossaceae</taxon>
        <taxon>Glutinoglossum</taxon>
    </lineage>
</organism>
<dbReference type="Proteomes" id="UP000698800">
    <property type="component" value="Unassembled WGS sequence"/>
</dbReference>
<reference evidence="9" key="1">
    <citation type="submission" date="2021-03" db="EMBL/GenBank/DDBJ databases">
        <title>Comparative genomics and phylogenomic investigation of the class Geoglossomycetes provide insights into ecological specialization and systematics.</title>
        <authorList>
            <person name="Melie T."/>
            <person name="Pirro S."/>
            <person name="Miller A.N."/>
            <person name="Quandt A."/>
        </authorList>
    </citation>
    <scope>NUCLEOTIDE SEQUENCE</scope>
    <source>
        <strain evidence="9">GBOQ0MN5Z8</strain>
    </source>
</reference>
<evidence type="ECO:0000256" key="3">
    <source>
        <dbReference type="ARBA" id="ARBA00023125"/>
    </source>
</evidence>
<evidence type="ECO:0000313" key="9">
    <source>
        <dbReference type="EMBL" id="KAH0543588.1"/>
    </source>
</evidence>
<dbReference type="InterPro" id="IPR036390">
    <property type="entry name" value="WH_DNA-bd_sf"/>
</dbReference>
<feature type="compositionally biased region" description="Polar residues" evidence="7">
    <location>
        <begin position="36"/>
        <end position="47"/>
    </location>
</feature>
<dbReference type="InterPro" id="IPR001766">
    <property type="entry name" value="Fork_head_dom"/>
</dbReference>
<dbReference type="PRINTS" id="PR00053">
    <property type="entry name" value="FORKHEAD"/>
</dbReference>
<dbReference type="GO" id="GO:0000978">
    <property type="term" value="F:RNA polymerase II cis-regulatory region sequence-specific DNA binding"/>
    <property type="evidence" value="ECO:0007669"/>
    <property type="project" value="TreeGrafter"/>
</dbReference>
<dbReference type="Pfam" id="PF00250">
    <property type="entry name" value="Forkhead"/>
    <property type="match status" value="1"/>
</dbReference>
<evidence type="ECO:0000256" key="5">
    <source>
        <dbReference type="ARBA" id="ARBA00023242"/>
    </source>
</evidence>